<dbReference type="Proteomes" id="UP000523682">
    <property type="component" value="Unassembled WGS sequence"/>
</dbReference>
<dbReference type="AlphaFoldDB" id="A0A7W2I3L0"/>
<organism evidence="2 3">
    <name type="scientific">Corynebacterium haemomassiliense</name>
    <dbReference type="NCBI Taxonomy" id="2754726"/>
    <lineage>
        <taxon>Bacteria</taxon>
        <taxon>Bacillati</taxon>
        <taxon>Actinomycetota</taxon>
        <taxon>Actinomycetes</taxon>
        <taxon>Mycobacteriales</taxon>
        <taxon>Corynebacteriaceae</taxon>
        <taxon>Corynebacterium</taxon>
    </lineage>
</organism>
<dbReference type="EMBL" id="JACDTZ010000001">
    <property type="protein sequence ID" value="MBA5244173.1"/>
    <property type="molecule type" value="Genomic_DNA"/>
</dbReference>
<proteinExistence type="predicted"/>
<reference evidence="2 3" key="1">
    <citation type="submission" date="2020-07" db="EMBL/GenBank/DDBJ databases">
        <title>Draft genome and description of Corynebacterium haemomassiliense strain Marseile-Q3615 sp. nov.</title>
        <authorList>
            <person name="Boxberger M."/>
            <person name="La Scola B."/>
        </authorList>
    </citation>
    <scope>NUCLEOTIDE SEQUENCE [LARGE SCALE GENOMIC DNA]</scope>
    <source>
        <strain evidence="2 3">Marseille-Q3615</strain>
    </source>
</reference>
<protein>
    <submittedName>
        <fullName evidence="2">Uncharacterized protein</fullName>
    </submittedName>
</protein>
<comment type="caution">
    <text evidence="2">The sequence shown here is derived from an EMBL/GenBank/DDBJ whole genome shotgun (WGS) entry which is preliminary data.</text>
</comment>
<gene>
    <name evidence="2" type="ORF">H0193_04965</name>
</gene>
<sequence>MRFDSTPRNPTAKAKEARRIIQLCEHGAEHTDAVAAANEALDRAEMLIGAVEKQAASNALLNAAMIEERRALLDRAAKLENEALRILSVIEREGADGGDLGDVSGIADRARGYLNRAREKIAPLRQSKPVRRDVEAAWQRYRSVRARLNTLQQG</sequence>
<evidence type="ECO:0000256" key="1">
    <source>
        <dbReference type="SAM" id="Coils"/>
    </source>
</evidence>
<keyword evidence="1" id="KW-0175">Coiled coil</keyword>
<dbReference type="RefSeq" id="WP_181888827.1">
    <property type="nucleotide sequence ID" value="NZ_CP170998.1"/>
</dbReference>
<keyword evidence="3" id="KW-1185">Reference proteome</keyword>
<feature type="coiled-coil region" evidence="1">
    <location>
        <begin position="34"/>
        <end position="82"/>
    </location>
</feature>
<evidence type="ECO:0000313" key="3">
    <source>
        <dbReference type="Proteomes" id="UP000523682"/>
    </source>
</evidence>
<accession>A0A7W2I3L0</accession>
<name>A0A7W2I3L0_9CORY</name>
<evidence type="ECO:0000313" key="2">
    <source>
        <dbReference type="EMBL" id="MBA5244173.1"/>
    </source>
</evidence>